<name>A0A561EIF1_9ACTN</name>
<protein>
    <submittedName>
        <fullName evidence="2">Phosphoenolpyruvate mutase</fullName>
    </submittedName>
</protein>
<dbReference type="GO" id="GO:0003824">
    <property type="term" value="F:catalytic activity"/>
    <property type="evidence" value="ECO:0007669"/>
    <property type="project" value="InterPro"/>
</dbReference>
<dbReference type="OrthoDB" id="9771433at2"/>
<dbReference type="EMBL" id="VIVR01000001">
    <property type="protein sequence ID" value="TWE15384.1"/>
    <property type="molecule type" value="Genomic_DNA"/>
</dbReference>
<dbReference type="InterPro" id="IPR015813">
    <property type="entry name" value="Pyrv/PenolPyrv_kinase-like_dom"/>
</dbReference>
<comment type="caution">
    <text evidence="2">The sequence shown here is derived from an EMBL/GenBank/DDBJ whole genome shotgun (WGS) entry which is preliminary data.</text>
</comment>
<gene>
    <name evidence="2" type="ORF">FB465_0277</name>
</gene>
<dbReference type="SUPFAM" id="SSF51621">
    <property type="entry name" value="Phosphoenolpyruvate/pyruvate domain"/>
    <property type="match status" value="1"/>
</dbReference>
<reference evidence="2 3" key="1">
    <citation type="submission" date="2019-06" db="EMBL/GenBank/DDBJ databases">
        <title>Sequencing the genomes of 1000 actinobacteria strains.</title>
        <authorList>
            <person name="Klenk H.-P."/>
        </authorList>
    </citation>
    <scope>NUCLEOTIDE SEQUENCE [LARGE SCALE GENOMIC DNA]</scope>
    <source>
        <strain evidence="2 3">DSM 41649</strain>
    </source>
</reference>
<dbReference type="AlphaFoldDB" id="A0A561EIF1"/>
<dbReference type="CDD" id="cd00377">
    <property type="entry name" value="ICL_PEPM"/>
    <property type="match status" value="1"/>
</dbReference>
<dbReference type="RefSeq" id="WP_145786801.1">
    <property type="nucleotide sequence ID" value="NZ_BAAABR010000014.1"/>
</dbReference>
<dbReference type="Gene3D" id="3.20.20.60">
    <property type="entry name" value="Phosphoenolpyruvate-binding domains"/>
    <property type="match status" value="1"/>
</dbReference>
<dbReference type="PANTHER" id="PTHR42905:SF7">
    <property type="entry name" value="PHOSPHOENOLPYRUVATE PHOSPHOMUTASE"/>
    <property type="match status" value="1"/>
</dbReference>
<accession>A0A561EIF1</accession>
<dbReference type="InterPro" id="IPR040442">
    <property type="entry name" value="Pyrv_kinase-like_dom_sf"/>
</dbReference>
<comment type="similarity">
    <text evidence="1">Belongs to the isocitrate lyase/PEP mutase superfamily. PEP mutase family.</text>
</comment>
<evidence type="ECO:0000313" key="3">
    <source>
        <dbReference type="Proteomes" id="UP000318416"/>
    </source>
</evidence>
<dbReference type="Pfam" id="PF13714">
    <property type="entry name" value="PEP_mutase"/>
    <property type="match status" value="1"/>
</dbReference>
<dbReference type="PANTHER" id="PTHR42905">
    <property type="entry name" value="PHOSPHOENOLPYRUVATE CARBOXYLASE"/>
    <property type="match status" value="1"/>
</dbReference>
<dbReference type="Proteomes" id="UP000318416">
    <property type="component" value="Unassembled WGS sequence"/>
</dbReference>
<keyword evidence="2" id="KW-0670">Pyruvate</keyword>
<keyword evidence="3" id="KW-1185">Reference proteome</keyword>
<organism evidence="2 3">
    <name type="scientific">Kitasatospora atroaurantiaca</name>
    <dbReference type="NCBI Taxonomy" id="285545"/>
    <lineage>
        <taxon>Bacteria</taxon>
        <taxon>Bacillati</taxon>
        <taxon>Actinomycetota</taxon>
        <taxon>Actinomycetes</taxon>
        <taxon>Kitasatosporales</taxon>
        <taxon>Streptomycetaceae</taxon>
        <taxon>Kitasatospora</taxon>
    </lineage>
</organism>
<sequence length="286" mass="30978">MQRVSYPSFRTVLGEHEIVRVAGANHALGGLLAEEAGFQAVWSSSLEVSASRGVPDASILSMAEYLESAANIQKVLRIPVVADCDTGYGGNLNVAHMVHEFEDAGITAVCIEDKLFPKMNSFVAGGQTLLDTAEFASKIVTAKRAQSTDDMFVIARTEALISGLDVAAALERCRAYADSGADAVLVHSKAKSRDQVLGFLEGWDFRCPVVIVPTTYPDWHIDEIKAAGVSVVIYANQGLRATVTALRDTYRAVYRHGDSTVVEDSIASVQDIFDLQRLPEWQKLDA</sequence>
<evidence type="ECO:0000313" key="2">
    <source>
        <dbReference type="EMBL" id="TWE15384.1"/>
    </source>
</evidence>
<proteinExistence type="inferred from homology"/>
<evidence type="ECO:0000256" key="1">
    <source>
        <dbReference type="ARBA" id="ARBA00038455"/>
    </source>
</evidence>
<dbReference type="InterPro" id="IPR039556">
    <property type="entry name" value="ICL/PEPM"/>
</dbReference>